<feature type="compositionally biased region" description="Basic residues" evidence="1">
    <location>
        <begin position="75"/>
        <end position="84"/>
    </location>
</feature>
<name>A0AAU8AZH4_9CAUD</name>
<protein>
    <recommendedName>
        <fullName evidence="3">Phage protein</fullName>
    </recommendedName>
</protein>
<proteinExistence type="predicted"/>
<reference evidence="2" key="1">
    <citation type="submission" date="2024-03" db="EMBL/GenBank/DDBJ databases">
        <title>Diverse circular DNA viruses in blood, oral, and fecal samples of captive lemurs.</title>
        <authorList>
            <person name="Paietta E.N."/>
            <person name="Kraberger S."/>
            <person name="Lund M.C."/>
            <person name="Custer J.M."/>
            <person name="Vargas K.M."/>
            <person name="Ehmke E.E."/>
            <person name="Yoder A.D."/>
            <person name="Varsani A."/>
        </authorList>
    </citation>
    <scope>NUCLEOTIDE SEQUENCE</scope>
    <source>
        <strain evidence="2">Duke_24FS_3</strain>
    </source>
</reference>
<organism evidence="2">
    <name type="scientific">Dulem virus 36</name>
    <dbReference type="NCBI Taxonomy" id="3145754"/>
    <lineage>
        <taxon>Viruses</taxon>
        <taxon>Duplodnaviria</taxon>
        <taxon>Heunggongvirae</taxon>
        <taxon>Uroviricota</taxon>
        <taxon>Caudoviricetes</taxon>
    </lineage>
</organism>
<evidence type="ECO:0008006" key="3">
    <source>
        <dbReference type="Google" id="ProtNLM"/>
    </source>
</evidence>
<accession>A0AAU8AZH4</accession>
<sequence length="96" mass="11991">MKYKKPVEIDWFKECDFCMCSKKCIYKKDTQEYVQKIQEMYMDRMCIGKVEYHCSYFFVEAETLEEDTEQLKKEVRRNKQRKKKLLEAHKNERRKQ</sequence>
<feature type="region of interest" description="Disordered" evidence="1">
    <location>
        <begin position="75"/>
        <end position="96"/>
    </location>
</feature>
<evidence type="ECO:0000313" key="2">
    <source>
        <dbReference type="EMBL" id="XCD05021.1"/>
    </source>
</evidence>
<evidence type="ECO:0000256" key="1">
    <source>
        <dbReference type="SAM" id="MobiDB-lite"/>
    </source>
</evidence>
<dbReference type="EMBL" id="PP511521">
    <property type="protein sequence ID" value="XCD05021.1"/>
    <property type="molecule type" value="Genomic_DNA"/>
</dbReference>